<gene>
    <name evidence="1" type="ORF">V6250_20840</name>
</gene>
<evidence type="ECO:0000313" key="1">
    <source>
        <dbReference type="EMBL" id="MEL0606581.1"/>
    </source>
</evidence>
<evidence type="ECO:0000313" key="2">
    <source>
        <dbReference type="Proteomes" id="UP001374952"/>
    </source>
</evidence>
<proteinExistence type="predicted"/>
<dbReference type="EC" id="2.1.3.3" evidence="1"/>
<protein>
    <submittedName>
        <fullName evidence="1">Ornithine carbamoyltransferase</fullName>
        <ecNumber evidence="1">2.1.3.3</ecNumber>
    </submittedName>
</protein>
<dbReference type="EMBL" id="JBAKAX010000240">
    <property type="protein sequence ID" value="MEL0606581.1"/>
    <property type="molecule type" value="Genomic_DNA"/>
</dbReference>
<keyword evidence="1" id="KW-0808">Transferase</keyword>
<organism evidence="1 2">
    <name type="scientific">Pseudoalteromonas undina</name>
    <dbReference type="NCBI Taxonomy" id="43660"/>
    <lineage>
        <taxon>Bacteria</taxon>
        <taxon>Pseudomonadati</taxon>
        <taxon>Pseudomonadota</taxon>
        <taxon>Gammaproteobacteria</taxon>
        <taxon>Alteromonadales</taxon>
        <taxon>Pseudoalteromonadaceae</taxon>
        <taxon>Pseudoalteromonas</taxon>
    </lineage>
</organism>
<reference evidence="1" key="1">
    <citation type="submission" date="2024-02" db="EMBL/GenBank/DDBJ databases">
        <title>Bacteria isolated from the canopy kelp, Nereocystis luetkeana.</title>
        <authorList>
            <person name="Pfister C.A."/>
            <person name="Younker I.T."/>
            <person name="Light S.H."/>
        </authorList>
    </citation>
    <scope>NUCLEOTIDE SEQUENCE</scope>
    <source>
        <strain evidence="1">TN.2.01</strain>
    </source>
</reference>
<sequence>MLENFLTGLEVDQQGALNLLMLARDLKANPE</sequence>
<keyword evidence="2" id="KW-1185">Reference proteome</keyword>
<comment type="caution">
    <text evidence="1">The sequence shown here is derived from an EMBL/GenBank/DDBJ whole genome shotgun (WGS) entry which is preliminary data.</text>
</comment>
<name>A0ACC6RAX5_9GAMM</name>
<dbReference type="Proteomes" id="UP001374952">
    <property type="component" value="Unassembled WGS sequence"/>
</dbReference>
<accession>A0ACC6RAX5</accession>
<feature type="non-terminal residue" evidence="1">
    <location>
        <position position="31"/>
    </location>
</feature>